<dbReference type="GO" id="GO:0030288">
    <property type="term" value="C:outer membrane-bounded periplasmic space"/>
    <property type="evidence" value="ECO:0007669"/>
    <property type="project" value="TreeGrafter"/>
</dbReference>
<dbReference type="InterPro" id="IPR006311">
    <property type="entry name" value="TAT_signal"/>
</dbReference>
<comment type="similarity">
    <text evidence="2">Belongs to the bacterial solute-binding protein 8 family.</text>
</comment>
<name>J0NCD7_9ACTO</name>
<dbReference type="EMBL" id="AKFT01000107">
    <property type="protein sequence ID" value="EJF44614.1"/>
    <property type="molecule type" value="Genomic_DNA"/>
</dbReference>
<dbReference type="PROSITE" id="PS51257">
    <property type="entry name" value="PROKAR_LIPOPROTEIN"/>
    <property type="match status" value="1"/>
</dbReference>
<evidence type="ECO:0000256" key="5">
    <source>
        <dbReference type="SAM" id="MobiDB-lite"/>
    </source>
</evidence>
<gene>
    <name evidence="8" type="ORF">HMPREF1318_2306</name>
</gene>
<dbReference type="AlphaFoldDB" id="J0NCD7"/>
<dbReference type="FunFam" id="3.40.50.1980:FF:000009">
    <property type="entry name" value="Iron-enterobactin transporter periplasmic binding protein"/>
    <property type="match status" value="1"/>
</dbReference>
<dbReference type="InterPro" id="IPR051313">
    <property type="entry name" value="Bact_iron-sidero_bind"/>
</dbReference>
<dbReference type="Gene3D" id="3.40.50.1980">
    <property type="entry name" value="Nitrogenase molybdenum iron protein domain"/>
    <property type="match status" value="2"/>
</dbReference>
<comment type="subcellular location">
    <subcellularLocation>
        <location evidence="1">Cell envelope</location>
    </subcellularLocation>
</comment>
<keyword evidence="9" id="KW-1185">Reference proteome</keyword>
<dbReference type="InterPro" id="IPR002491">
    <property type="entry name" value="ABC_transptr_periplasmic_BD"/>
</dbReference>
<dbReference type="PANTHER" id="PTHR30532:SF24">
    <property type="entry name" value="FERRIC ENTEROBACTIN-BINDING PERIPLASMIC PROTEIN FEPB"/>
    <property type="match status" value="1"/>
</dbReference>
<dbReference type="SUPFAM" id="SSF53807">
    <property type="entry name" value="Helical backbone' metal receptor"/>
    <property type="match status" value="1"/>
</dbReference>
<evidence type="ECO:0000256" key="2">
    <source>
        <dbReference type="ARBA" id="ARBA00008814"/>
    </source>
</evidence>
<feature type="signal peptide" evidence="6">
    <location>
        <begin position="1"/>
        <end position="29"/>
    </location>
</feature>
<accession>J0NCD7</accession>
<evidence type="ECO:0000256" key="6">
    <source>
        <dbReference type="SAM" id="SignalP"/>
    </source>
</evidence>
<dbReference type="Pfam" id="PF01497">
    <property type="entry name" value="Peripla_BP_2"/>
    <property type="match status" value="1"/>
</dbReference>
<dbReference type="NCBIfam" id="NF008200">
    <property type="entry name" value="PRK10957.1"/>
    <property type="match status" value="1"/>
</dbReference>
<protein>
    <submittedName>
        <fullName evidence="8">Putative ferrienterobactin-binding periplasmic protein</fullName>
    </submittedName>
</protein>
<comment type="caution">
    <text evidence="8">The sequence shown here is derived from an EMBL/GenBank/DDBJ whole genome shotgun (WGS) entry which is preliminary data.</text>
</comment>
<evidence type="ECO:0000256" key="1">
    <source>
        <dbReference type="ARBA" id="ARBA00004196"/>
    </source>
</evidence>
<sequence length="342" mass="35940">MNNLSRRSLLGFGSAGLGVAGLAALGACASQKNPSDSATGGSDSSGADSGDWPRTVTDEQGEVTIDKQPTKIVSTSPSVTGTLLAIDAPVVASAATSPSPLTDDKGFFKQWASVADERGVEVLYSNLEFDLEAVISFDPDLVVVASSGKDSVADQVETIKQQFPVIVVDYGKQSWQDLATQLGKALGLEDKATAAGTEFDSYIKEAKGKITPPEGGASIVSYNGKDKDQAIAKKDSAHADLLTSLGLEVVEADASLDSGNRQRNDFMFVSYENLSKAITGESVFLISTGQDQVQKFLDDETLANLPAVTNNQVYYLGPTSFRIDFYSGKLVADAVVEQLGAS</sequence>
<dbReference type="RefSeq" id="WP_008731415.1">
    <property type="nucleotide sequence ID" value="NZ_AKFT01000107.1"/>
</dbReference>
<dbReference type="Proteomes" id="UP000002941">
    <property type="component" value="Unassembled WGS sequence"/>
</dbReference>
<dbReference type="PROSITE" id="PS50983">
    <property type="entry name" value="FE_B12_PBP"/>
    <property type="match status" value="1"/>
</dbReference>
<dbReference type="GO" id="GO:1901678">
    <property type="term" value="P:iron coordination entity transport"/>
    <property type="evidence" value="ECO:0007669"/>
    <property type="project" value="UniProtKB-ARBA"/>
</dbReference>
<feature type="domain" description="Fe/B12 periplasmic-binding" evidence="7">
    <location>
        <begin position="71"/>
        <end position="342"/>
    </location>
</feature>
<evidence type="ECO:0000313" key="9">
    <source>
        <dbReference type="Proteomes" id="UP000002941"/>
    </source>
</evidence>
<dbReference type="PATRIC" id="fig|1125718.3.peg.1385"/>
<evidence type="ECO:0000256" key="4">
    <source>
        <dbReference type="ARBA" id="ARBA00022729"/>
    </source>
</evidence>
<proteinExistence type="inferred from homology"/>
<keyword evidence="4 6" id="KW-0732">Signal</keyword>
<dbReference type="PROSITE" id="PS51318">
    <property type="entry name" value="TAT"/>
    <property type="match status" value="1"/>
</dbReference>
<evidence type="ECO:0000259" key="7">
    <source>
        <dbReference type="PROSITE" id="PS50983"/>
    </source>
</evidence>
<dbReference type="eggNOG" id="COG4592">
    <property type="taxonomic scope" value="Bacteria"/>
</dbReference>
<dbReference type="PANTHER" id="PTHR30532">
    <property type="entry name" value="IRON III DICITRATE-BINDING PERIPLASMIC PROTEIN"/>
    <property type="match status" value="1"/>
</dbReference>
<organism evidence="8 9">
    <name type="scientific">Actinomyces massiliensis F0489</name>
    <dbReference type="NCBI Taxonomy" id="1125718"/>
    <lineage>
        <taxon>Bacteria</taxon>
        <taxon>Bacillati</taxon>
        <taxon>Actinomycetota</taxon>
        <taxon>Actinomycetes</taxon>
        <taxon>Actinomycetales</taxon>
        <taxon>Actinomycetaceae</taxon>
        <taxon>Actinomyces</taxon>
    </lineage>
</organism>
<evidence type="ECO:0000256" key="3">
    <source>
        <dbReference type="ARBA" id="ARBA00022448"/>
    </source>
</evidence>
<evidence type="ECO:0000313" key="8">
    <source>
        <dbReference type="EMBL" id="EJF44614.1"/>
    </source>
</evidence>
<reference evidence="8 9" key="1">
    <citation type="submission" date="2012-05" db="EMBL/GenBank/DDBJ databases">
        <authorList>
            <person name="Harkins D.M."/>
            <person name="Madupu R."/>
            <person name="Durkin A.S."/>
            <person name="Torralba M."/>
            <person name="Methe B."/>
            <person name="Sutton G.G."/>
            <person name="Nelson K.E."/>
        </authorList>
    </citation>
    <scope>NUCLEOTIDE SEQUENCE [LARGE SCALE GENOMIC DNA]</scope>
    <source>
        <strain evidence="8 9">F0489</strain>
    </source>
</reference>
<feature type="compositionally biased region" description="Low complexity" evidence="5">
    <location>
        <begin position="30"/>
        <end position="50"/>
    </location>
</feature>
<keyword evidence="3" id="KW-0813">Transport</keyword>
<dbReference type="OrthoDB" id="9793175at2"/>
<feature type="chain" id="PRO_5039615756" evidence="6">
    <location>
        <begin position="30"/>
        <end position="342"/>
    </location>
</feature>
<feature type="region of interest" description="Disordered" evidence="5">
    <location>
        <begin position="30"/>
        <end position="62"/>
    </location>
</feature>